<protein>
    <submittedName>
        <fullName evidence="1">Uncharacterized protein</fullName>
    </submittedName>
</protein>
<name>A0ABR2N361_9ASPA</name>
<keyword evidence="2" id="KW-1185">Reference proteome</keyword>
<evidence type="ECO:0000313" key="2">
    <source>
        <dbReference type="Proteomes" id="UP001412067"/>
    </source>
</evidence>
<organism evidence="1 2">
    <name type="scientific">Platanthera guangdongensis</name>
    <dbReference type="NCBI Taxonomy" id="2320717"/>
    <lineage>
        <taxon>Eukaryota</taxon>
        <taxon>Viridiplantae</taxon>
        <taxon>Streptophyta</taxon>
        <taxon>Embryophyta</taxon>
        <taxon>Tracheophyta</taxon>
        <taxon>Spermatophyta</taxon>
        <taxon>Magnoliopsida</taxon>
        <taxon>Liliopsida</taxon>
        <taxon>Asparagales</taxon>
        <taxon>Orchidaceae</taxon>
        <taxon>Orchidoideae</taxon>
        <taxon>Orchideae</taxon>
        <taxon>Orchidinae</taxon>
        <taxon>Platanthera</taxon>
    </lineage>
</organism>
<comment type="caution">
    <text evidence="1">The sequence shown here is derived from an EMBL/GenBank/DDBJ whole genome shotgun (WGS) entry which is preliminary data.</text>
</comment>
<dbReference type="EMBL" id="JBBWWR010000002">
    <property type="protein sequence ID" value="KAK8970295.1"/>
    <property type="molecule type" value="Genomic_DNA"/>
</dbReference>
<reference evidence="1 2" key="1">
    <citation type="journal article" date="2022" name="Nat. Plants">
        <title>Genomes of leafy and leafless Platanthera orchids illuminate the evolution of mycoheterotrophy.</title>
        <authorList>
            <person name="Li M.H."/>
            <person name="Liu K.W."/>
            <person name="Li Z."/>
            <person name="Lu H.C."/>
            <person name="Ye Q.L."/>
            <person name="Zhang D."/>
            <person name="Wang J.Y."/>
            <person name="Li Y.F."/>
            <person name="Zhong Z.M."/>
            <person name="Liu X."/>
            <person name="Yu X."/>
            <person name="Liu D.K."/>
            <person name="Tu X.D."/>
            <person name="Liu B."/>
            <person name="Hao Y."/>
            <person name="Liao X.Y."/>
            <person name="Jiang Y.T."/>
            <person name="Sun W.H."/>
            <person name="Chen J."/>
            <person name="Chen Y.Q."/>
            <person name="Ai Y."/>
            <person name="Zhai J.W."/>
            <person name="Wu S.S."/>
            <person name="Zhou Z."/>
            <person name="Hsiao Y.Y."/>
            <person name="Wu W.L."/>
            <person name="Chen Y.Y."/>
            <person name="Lin Y.F."/>
            <person name="Hsu J.L."/>
            <person name="Li C.Y."/>
            <person name="Wang Z.W."/>
            <person name="Zhao X."/>
            <person name="Zhong W.Y."/>
            <person name="Ma X.K."/>
            <person name="Ma L."/>
            <person name="Huang J."/>
            <person name="Chen G.Z."/>
            <person name="Huang M.Z."/>
            <person name="Huang L."/>
            <person name="Peng D.H."/>
            <person name="Luo Y.B."/>
            <person name="Zou S.Q."/>
            <person name="Chen S.P."/>
            <person name="Lan S."/>
            <person name="Tsai W.C."/>
            <person name="Van de Peer Y."/>
            <person name="Liu Z.J."/>
        </authorList>
    </citation>
    <scope>NUCLEOTIDE SEQUENCE [LARGE SCALE GENOMIC DNA]</scope>
    <source>
        <strain evidence="1">Lor288</strain>
    </source>
</reference>
<evidence type="ECO:0000313" key="1">
    <source>
        <dbReference type="EMBL" id="KAK8970295.1"/>
    </source>
</evidence>
<gene>
    <name evidence="1" type="ORF">KSP40_PGU015566</name>
</gene>
<proteinExistence type="predicted"/>
<sequence>MKKSYRGPQDSAFCFKNDREGFEEPLGTLQISLVYIPAMASISTRAQEAQWNWRGHSWRVGARISPVNPKE</sequence>
<dbReference type="Proteomes" id="UP001412067">
    <property type="component" value="Unassembled WGS sequence"/>
</dbReference>
<accession>A0ABR2N361</accession>